<dbReference type="InterPro" id="IPR021508">
    <property type="entry name" value="Gp17-like"/>
</dbReference>
<sequence>MTEADIKPLLKPLVDGQAYPYFVKLTAEGKPAVSPPWIVYSLPSEDSADVFCGTAETAVMVQVDVYADTVDEATAIRALAQAAVKTLAPAEMRAFKDYEPATALYRASFEFRVWQ</sequence>
<dbReference type="AlphaFoldDB" id="A0A515D0P1"/>
<gene>
    <name evidence="1" type="ORF">EGO53_20225</name>
</gene>
<dbReference type="Proteomes" id="UP000317572">
    <property type="component" value="Chromosome"/>
</dbReference>
<proteinExistence type="predicted"/>
<organism evidence="1 2">
    <name type="scientific">Serratia liquefaciens</name>
    <dbReference type="NCBI Taxonomy" id="614"/>
    <lineage>
        <taxon>Bacteria</taxon>
        <taxon>Pseudomonadati</taxon>
        <taxon>Pseudomonadota</taxon>
        <taxon>Gammaproteobacteria</taxon>
        <taxon>Enterobacterales</taxon>
        <taxon>Yersiniaceae</taxon>
        <taxon>Serratia</taxon>
    </lineage>
</organism>
<protein>
    <submittedName>
        <fullName evidence="1">DUF3168 domain-containing protein</fullName>
    </submittedName>
</protein>
<accession>A0A515D0P1</accession>
<dbReference type="RefSeq" id="WP_142815960.1">
    <property type="nucleotide sequence ID" value="NZ_CP033893.1"/>
</dbReference>
<dbReference type="Pfam" id="PF11367">
    <property type="entry name" value="Tail_completion_gp17"/>
    <property type="match status" value="1"/>
</dbReference>
<evidence type="ECO:0000313" key="2">
    <source>
        <dbReference type="Proteomes" id="UP000317572"/>
    </source>
</evidence>
<dbReference type="EMBL" id="CP033893">
    <property type="protein sequence ID" value="QDL33979.1"/>
    <property type="molecule type" value="Genomic_DNA"/>
</dbReference>
<name>A0A515D0P1_SERLI</name>
<evidence type="ECO:0000313" key="1">
    <source>
        <dbReference type="EMBL" id="QDL33979.1"/>
    </source>
</evidence>
<reference evidence="1 2" key="1">
    <citation type="submission" date="2018-11" db="EMBL/GenBank/DDBJ databases">
        <title>The first complete genome of Serratia liquefaciens isolated from metalophyte plant revel distinctness adaptive mechanisms in an extreme habitat.</title>
        <authorList>
            <person name="Caneschi W.L."/>
            <person name="Sanchez A.B."/>
            <person name="Felestrino E.B."/>
            <person name="Assis R.A.B."/>
            <person name="Lemes C.G.C."/>
            <person name="Cordeiro I.F."/>
            <person name="Fonseca N.P."/>
            <person name="Villa M."/>
            <person name="Vieira I.T."/>
            <person name="Moraes L.A."/>
            <person name="Kamino L.H.Y."/>
            <person name="do Carmo F."/>
            <person name="Garcia C.M."/>
            <person name="Almeida N.F."/>
            <person name="Silva R.S."/>
            <person name="Ferro J.A."/>
            <person name="Ferro M.I.T."/>
            <person name="Varani A.M."/>
            <person name="Ferreira R.M."/>
            <person name="dos Santos V.L."/>
            <person name="Silva U.C."/>
            <person name="Setubal J.C."/>
            <person name="Moreira L.M."/>
        </authorList>
    </citation>
    <scope>NUCLEOTIDE SEQUENCE [LARGE SCALE GENOMIC DNA]</scope>
    <source>
        <strain evidence="1 2">FG3</strain>
    </source>
</reference>